<dbReference type="SUPFAM" id="SSF56112">
    <property type="entry name" value="Protein kinase-like (PK-like)"/>
    <property type="match status" value="1"/>
</dbReference>
<evidence type="ECO:0000256" key="1">
    <source>
        <dbReference type="ARBA" id="ARBA00009670"/>
    </source>
</evidence>
<keyword evidence="3" id="KW-0547">Nucleotide-binding</keyword>
<gene>
    <name evidence="6" type="ORF">AGRI_02595</name>
</gene>
<evidence type="ECO:0000256" key="4">
    <source>
        <dbReference type="ARBA" id="ARBA00022840"/>
    </source>
</evidence>
<organism evidence="6 7">
    <name type="scientific">Alishewanella agri BL06</name>
    <dbReference type="NCBI Taxonomy" id="1195246"/>
    <lineage>
        <taxon>Bacteria</taxon>
        <taxon>Pseudomonadati</taxon>
        <taxon>Pseudomonadota</taxon>
        <taxon>Gammaproteobacteria</taxon>
        <taxon>Alteromonadales</taxon>
        <taxon>Alteromonadaceae</taxon>
        <taxon>Alishewanella</taxon>
    </lineage>
</organism>
<dbReference type="AlphaFoldDB" id="I9P5A2"/>
<dbReference type="Proteomes" id="UP000035062">
    <property type="component" value="Unassembled WGS sequence"/>
</dbReference>
<comment type="similarity">
    <text evidence="1">Belongs to the protein kinase superfamily. ADCK protein kinase family.</text>
</comment>
<dbReference type="RefSeq" id="WP_008983464.1">
    <property type="nucleotide sequence ID" value="NZ_AKKU01000006.1"/>
</dbReference>
<dbReference type="Pfam" id="PF03109">
    <property type="entry name" value="ABC1"/>
    <property type="match status" value="1"/>
</dbReference>
<dbReference type="InterPro" id="IPR004147">
    <property type="entry name" value="ABC1_dom"/>
</dbReference>
<dbReference type="EMBL" id="AKKU01000006">
    <property type="protein sequence ID" value="EIW90039.1"/>
    <property type="molecule type" value="Genomic_DNA"/>
</dbReference>
<dbReference type="InterPro" id="IPR034646">
    <property type="entry name" value="ADCK3_dom"/>
</dbReference>
<reference evidence="6 7" key="1">
    <citation type="journal article" date="2012" name="J. Bacteriol.">
        <title>Genome Sequence of Pectin-Degrading Alishewanella agri, Isolated from Landfill Soil.</title>
        <authorList>
            <person name="Kim J."/>
            <person name="Jung J."/>
            <person name="Sung J.S."/>
            <person name="Chun J."/>
            <person name="Park W."/>
        </authorList>
    </citation>
    <scope>NUCLEOTIDE SEQUENCE [LARGE SCALE GENOMIC DNA]</scope>
    <source>
        <strain evidence="6 7">BL06</strain>
    </source>
</reference>
<name>I9P5A2_9ALTE</name>
<dbReference type="CDD" id="cd13970">
    <property type="entry name" value="ABC1_ADCK3"/>
    <property type="match status" value="1"/>
</dbReference>
<keyword evidence="2" id="KW-0808">Transferase</keyword>
<dbReference type="eggNOG" id="COG0661">
    <property type="taxonomic scope" value="Bacteria"/>
</dbReference>
<keyword evidence="7" id="KW-1185">Reference proteome</keyword>
<dbReference type="PATRIC" id="fig|1195246.3.peg.506"/>
<accession>I9P5A2</accession>
<evidence type="ECO:0000256" key="2">
    <source>
        <dbReference type="ARBA" id="ARBA00022679"/>
    </source>
</evidence>
<evidence type="ECO:0000256" key="3">
    <source>
        <dbReference type="ARBA" id="ARBA00022741"/>
    </source>
</evidence>
<protein>
    <recommendedName>
        <fullName evidence="5">ABC1 atypical kinase-like domain-containing protein</fullName>
    </recommendedName>
</protein>
<sequence length="448" mass="50085">MTQNNSKVPAHRLSRFGNLASLAGRVAGGMLAEGARQLAKGQLPAKKDLLLTPANIQRVADQLAHLRGAAMKIGQLLSMDAGELLPPALAEILARLRANANPMPAKQLAQVLQREWGDNWQRHFVDFTFVPMAAASIGQVHQAYHDNGKCLAVKIQYPGVRQSIDSDVDNVAALLRISGLLPKEVNYQGLLEEAKIQLKHEADYLLEARHLNQYRQYLIHNTDYRLPEVLTELTTQNILVMSYVEGSHIESLVHASQAERDRVMTLLFSLFFRELFEYRLVQTDPNFANYLYDHTRQQLVLLDFGACREYPASFSQGYQQLFNAALHDNQASMVQALTQIGFFSQQILPEQKQAVLNLVKLACEPLKHAGAFDFGVSDLAIRLREAGTALSMQQNYWHTPPADAIFLHRKIAGLYLLAARLKARVNVCILLTPYLDSPTLLSVADAQL</sequence>
<feature type="domain" description="ABC1 atypical kinase-like" evidence="5">
    <location>
        <begin position="96"/>
        <end position="336"/>
    </location>
</feature>
<dbReference type="PANTHER" id="PTHR43851:SF3">
    <property type="entry name" value="COENZYME Q8"/>
    <property type="match status" value="1"/>
</dbReference>
<evidence type="ECO:0000313" key="6">
    <source>
        <dbReference type="EMBL" id="EIW90039.1"/>
    </source>
</evidence>
<keyword evidence="4" id="KW-0067">ATP-binding</keyword>
<dbReference type="STRING" id="1195246.AGRI_02595"/>
<dbReference type="PANTHER" id="PTHR43851">
    <property type="match status" value="1"/>
</dbReference>
<dbReference type="InterPro" id="IPR011009">
    <property type="entry name" value="Kinase-like_dom_sf"/>
</dbReference>
<comment type="caution">
    <text evidence="6">The sequence shown here is derived from an EMBL/GenBank/DDBJ whole genome shotgun (WGS) entry which is preliminary data.</text>
</comment>
<dbReference type="GO" id="GO:0006744">
    <property type="term" value="P:ubiquinone biosynthetic process"/>
    <property type="evidence" value="ECO:0007669"/>
    <property type="project" value="TreeGrafter"/>
</dbReference>
<dbReference type="GO" id="GO:0005524">
    <property type="term" value="F:ATP binding"/>
    <property type="evidence" value="ECO:0007669"/>
    <property type="project" value="UniProtKB-KW"/>
</dbReference>
<evidence type="ECO:0000259" key="5">
    <source>
        <dbReference type="Pfam" id="PF03109"/>
    </source>
</evidence>
<evidence type="ECO:0000313" key="7">
    <source>
        <dbReference type="Proteomes" id="UP000035062"/>
    </source>
</evidence>
<dbReference type="InterPro" id="IPR051409">
    <property type="entry name" value="Atypical_kinase_ADCK"/>
</dbReference>
<proteinExistence type="inferred from homology"/>
<dbReference type="GO" id="GO:0016740">
    <property type="term" value="F:transferase activity"/>
    <property type="evidence" value="ECO:0007669"/>
    <property type="project" value="UniProtKB-KW"/>
</dbReference>